<reference evidence="2 3" key="1">
    <citation type="journal article" date="2019" name="Sci. Rep.">
        <title>Orb-weaving spider Araneus ventricosus genome elucidates the spidroin gene catalogue.</title>
        <authorList>
            <person name="Kono N."/>
            <person name="Nakamura H."/>
            <person name="Ohtoshi R."/>
            <person name="Moran D.A.P."/>
            <person name="Shinohara A."/>
            <person name="Yoshida Y."/>
            <person name="Fujiwara M."/>
            <person name="Mori M."/>
            <person name="Tomita M."/>
            <person name="Arakawa K."/>
        </authorList>
    </citation>
    <scope>NUCLEOTIDE SEQUENCE [LARGE SCALE GENOMIC DNA]</scope>
</reference>
<dbReference type="InterPro" id="IPR043502">
    <property type="entry name" value="DNA/RNA_pol_sf"/>
</dbReference>
<dbReference type="PANTHER" id="PTHR24559:SF444">
    <property type="entry name" value="REVERSE TRANSCRIPTASE DOMAIN-CONTAINING PROTEIN"/>
    <property type="match status" value="1"/>
</dbReference>
<dbReference type="AlphaFoldDB" id="A0A4Y2PEX9"/>
<feature type="domain" description="Reverse transcriptase" evidence="1">
    <location>
        <begin position="6"/>
        <end position="92"/>
    </location>
</feature>
<comment type="caution">
    <text evidence="2">The sequence shown here is derived from an EMBL/GenBank/DDBJ whole genome shotgun (WGS) entry which is preliminary data.</text>
</comment>
<evidence type="ECO:0000313" key="2">
    <source>
        <dbReference type="EMBL" id="GBN49040.1"/>
    </source>
</evidence>
<sequence length="122" mass="14205">MVGQVQIQLKEKAAFITAQGLRQFKLMPFELCDAPATFQRLIETLLRELSSEACLVHQDDITIVRRTFEEHLNIIRKVFQRLQKANLKLSPKNADSSERSVLILDTLFKQKDLKLIQKKLRQ</sequence>
<name>A0A4Y2PEX9_ARAVE</name>
<dbReference type="InterPro" id="IPR053134">
    <property type="entry name" value="RNA-dir_DNA_polymerase"/>
</dbReference>
<gene>
    <name evidence="2" type="ORF">AVEN_217241_1</name>
</gene>
<dbReference type="InterPro" id="IPR043128">
    <property type="entry name" value="Rev_trsase/Diguanyl_cyclase"/>
</dbReference>
<accession>A0A4Y2PEX9</accession>
<dbReference type="InterPro" id="IPR000477">
    <property type="entry name" value="RT_dom"/>
</dbReference>
<evidence type="ECO:0000313" key="3">
    <source>
        <dbReference type="Proteomes" id="UP000499080"/>
    </source>
</evidence>
<dbReference type="Gene3D" id="3.10.10.10">
    <property type="entry name" value="HIV Type 1 Reverse Transcriptase, subunit A, domain 1"/>
    <property type="match status" value="1"/>
</dbReference>
<dbReference type="Gene3D" id="3.30.70.270">
    <property type="match status" value="1"/>
</dbReference>
<dbReference type="Proteomes" id="UP000499080">
    <property type="component" value="Unassembled WGS sequence"/>
</dbReference>
<dbReference type="PANTHER" id="PTHR24559">
    <property type="entry name" value="TRANSPOSON TY3-I GAG-POL POLYPROTEIN"/>
    <property type="match status" value="1"/>
</dbReference>
<proteinExistence type="predicted"/>
<dbReference type="SUPFAM" id="SSF56672">
    <property type="entry name" value="DNA/RNA polymerases"/>
    <property type="match status" value="1"/>
</dbReference>
<dbReference type="Pfam" id="PF00078">
    <property type="entry name" value="RVT_1"/>
    <property type="match status" value="1"/>
</dbReference>
<dbReference type="EMBL" id="BGPR01132429">
    <property type="protein sequence ID" value="GBN49040.1"/>
    <property type="molecule type" value="Genomic_DNA"/>
</dbReference>
<dbReference type="OrthoDB" id="420169at2759"/>
<dbReference type="GO" id="GO:0071897">
    <property type="term" value="P:DNA biosynthetic process"/>
    <property type="evidence" value="ECO:0007669"/>
    <property type="project" value="UniProtKB-ARBA"/>
</dbReference>
<organism evidence="2 3">
    <name type="scientific">Araneus ventricosus</name>
    <name type="common">Orbweaver spider</name>
    <name type="synonym">Epeira ventricosa</name>
    <dbReference type="NCBI Taxonomy" id="182803"/>
    <lineage>
        <taxon>Eukaryota</taxon>
        <taxon>Metazoa</taxon>
        <taxon>Ecdysozoa</taxon>
        <taxon>Arthropoda</taxon>
        <taxon>Chelicerata</taxon>
        <taxon>Arachnida</taxon>
        <taxon>Araneae</taxon>
        <taxon>Araneomorphae</taxon>
        <taxon>Entelegynae</taxon>
        <taxon>Araneoidea</taxon>
        <taxon>Araneidae</taxon>
        <taxon>Araneus</taxon>
    </lineage>
</organism>
<keyword evidence="3" id="KW-1185">Reference proteome</keyword>
<dbReference type="CDD" id="cd01647">
    <property type="entry name" value="RT_LTR"/>
    <property type="match status" value="1"/>
</dbReference>
<protein>
    <recommendedName>
        <fullName evidence="1">Reverse transcriptase domain-containing protein</fullName>
    </recommendedName>
</protein>
<evidence type="ECO:0000259" key="1">
    <source>
        <dbReference type="Pfam" id="PF00078"/>
    </source>
</evidence>